<dbReference type="RefSeq" id="WP_048885698.1">
    <property type="nucleotide sequence ID" value="NZ_CP011310.1"/>
</dbReference>
<dbReference type="EMBL" id="CP011310">
    <property type="protein sequence ID" value="AKQ42172.1"/>
    <property type="molecule type" value="Genomic_DNA"/>
</dbReference>
<dbReference type="AlphaFoldDB" id="A0A0H4VBY9"/>
<protein>
    <submittedName>
        <fullName evidence="1">N-formylglutamate amidohydrolase</fullName>
    </submittedName>
</protein>
<keyword evidence="2" id="KW-1185">Reference proteome</keyword>
<dbReference type="OrthoDB" id="9815326at2"/>
<dbReference type="PATRIC" id="fig|1648404.4.peg.1936"/>
<dbReference type="STRING" id="1648404.CP97_09300"/>
<reference evidence="1 2" key="1">
    <citation type="journal article" date="2015" name="Int. J. Syst. Evol. Microbiol.">
        <title>Erythrobacter atlanticus sp. nov., a bacterium from ocean sediment able to degrade polycyclic aromatic hydrocarbons.</title>
        <authorList>
            <person name="Zhuang L."/>
            <person name="Liu Y."/>
            <person name="Wang L."/>
            <person name="Wang W."/>
            <person name="Shao Z."/>
        </authorList>
    </citation>
    <scope>NUCLEOTIDE SEQUENCE [LARGE SCALE GENOMIC DNA]</scope>
    <source>
        <strain evidence="2">s21-N3</strain>
    </source>
</reference>
<dbReference type="Pfam" id="PF05013">
    <property type="entry name" value="FGase"/>
    <property type="match status" value="1"/>
</dbReference>
<dbReference type="InterPro" id="IPR011227">
    <property type="entry name" value="UCP029730"/>
</dbReference>
<accession>A0A0H4VBY9</accession>
<proteinExistence type="predicted"/>
<dbReference type="KEGG" id="ery:CP97_09300"/>
<sequence length="242" mass="26811">MNDPVYRMIGDATRGGIVAVCDHASNHVPAELDLGVSAKTLKKHVAYDIGAAGVTERLARRHNIGAMLANVSRLVIDLHREEDAPGLIPATTDGILVPGNIGADKDKRLDDFYRPYHRRMSEWLEQVQPGLILSIHSFTPQLESKQDEERPWEIGLLYNDDDQAARHAIRLFSELGCKVGDNEPYSGREFNATMNRHAEAIGRPYCAIEIRNDLIAEERGQARWAAIIADVAGRVKVALQTG</sequence>
<dbReference type="Proteomes" id="UP000059113">
    <property type="component" value="Chromosome"/>
</dbReference>
<name>A0A0H4VBY9_9SPHN</name>
<keyword evidence="1" id="KW-0378">Hydrolase</keyword>
<dbReference type="GO" id="GO:0016787">
    <property type="term" value="F:hydrolase activity"/>
    <property type="evidence" value="ECO:0007669"/>
    <property type="project" value="UniProtKB-KW"/>
</dbReference>
<dbReference type="SUPFAM" id="SSF53187">
    <property type="entry name" value="Zn-dependent exopeptidases"/>
    <property type="match status" value="1"/>
</dbReference>
<dbReference type="InterPro" id="IPR007709">
    <property type="entry name" value="N-FG_amidohydro"/>
</dbReference>
<evidence type="ECO:0000313" key="1">
    <source>
        <dbReference type="EMBL" id="AKQ42172.1"/>
    </source>
</evidence>
<evidence type="ECO:0000313" key="2">
    <source>
        <dbReference type="Proteomes" id="UP000059113"/>
    </source>
</evidence>
<gene>
    <name evidence="1" type="ORF">CP97_09300</name>
</gene>
<reference evidence="2" key="2">
    <citation type="submission" date="2015-04" db="EMBL/GenBank/DDBJ databases">
        <title>The complete genome sequence of Erythrobacter sp. s21-N3.</title>
        <authorList>
            <person name="Zhuang L."/>
            <person name="Liu Y."/>
            <person name="Shao Z."/>
        </authorList>
    </citation>
    <scope>NUCLEOTIDE SEQUENCE [LARGE SCALE GENOMIC DNA]</scope>
    <source>
        <strain evidence="2">s21-N3</strain>
    </source>
</reference>
<dbReference type="PIRSF" id="PIRSF029730">
    <property type="entry name" value="UCP029730"/>
    <property type="match status" value="1"/>
</dbReference>
<dbReference type="Gene3D" id="3.40.630.40">
    <property type="entry name" value="Zn-dependent exopeptidases"/>
    <property type="match status" value="1"/>
</dbReference>
<organism evidence="1 2">
    <name type="scientific">Aurantiacibacter atlanticus</name>
    <dbReference type="NCBI Taxonomy" id="1648404"/>
    <lineage>
        <taxon>Bacteria</taxon>
        <taxon>Pseudomonadati</taxon>
        <taxon>Pseudomonadota</taxon>
        <taxon>Alphaproteobacteria</taxon>
        <taxon>Sphingomonadales</taxon>
        <taxon>Erythrobacteraceae</taxon>
        <taxon>Aurantiacibacter</taxon>
    </lineage>
</organism>